<evidence type="ECO:0000256" key="2">
    <source>
        <dbReference type="ARBA" id="ARBA00023043"/>
    </source>
</evidence>
<accession>A0AAN9AU91</accession>
<dbReference type="InterPro" id="IPR036770">
    <property type="entry name" value="Ankyrin_rpt-contain_sf"/>
</dbReference>
<evidence type="ECO:0000256" key="3">
    <source>
        <dbReference type="PROSITE-ProRule" id="PRU00023"/>
    </source>
</evidence>
<dbReference type="Pfam" id="PF12796">
    <property type="entry name" value="Ank_2"/>
    <property type="match status" value="1"/>
</dbReference>
<sequence length="228" mass="25431">MGDCEEGEDDTNGLDVYNSDILKQIMEAKNGEPNRFQSFWEKDEQDVDEFTEEEIRNEPKKRILWAAENNKMEEVQQLLTADPSLVHSVDKDGYTPLHRAAYGDHLEMAEYLLSNGANLLARTEDGWQPLHSACRWNCARVAELLLHNGAEINSQSNGGLTALHLACSEHDAVEVVELLLWWPSVDVNVVCNGGQTPAQLAAQSAVLDHLFHMASPSINQLHPTDTTV</sequence>
<proteinExistence type="predicted"/>
<dbReference type="PANTHER" id="PTHR24189">
    <property type="entry name" value="MYOTROPHIN"/>
    <property type="match status" value="1"/>
</dbReference>
<dbReference type="PRINTS" id="PR01415">
    <property type="entry name" value="ANKYRIN"/>
</dbReference>
<dbReference type="PROSITE" id="PS50297">
    <property type="entry name" value="ANK_REP_REGION"/>
    <property type="match status" value="2"/>
</dbReference>
<protein>
    <recommendedName>
        <fullName evidence="6">Ankyrin repeat domain-containing protein 49</fullName>
    </recommendedName>
</protein>
<evidence type="ECO:0008006" key="6">
    <source>
        <dbReference type="Google" id="ProtNLM"/>
    </source>
</evidence>
<evidence type="ECO:0000313" key="4">
    <source>
        <dbReference type="EMBL" id="KAK7093373.1"/>
    </source>
</evidence>
<feature type="repeat" description="ANK" evidence="3">
    <location>
        <begin position="125"/>
        <end position="157"/>
    </location>
</feature>
<dbReference type="PANTHER" id="PTHR24189:SF73">
    <property type="entry name" value="ANKYRIN REPEAT AND SOCS BOX-CONTAINING 15B"/>
    <property type="match status" value="1"/>
</dbReference>
<dbReference type="Pfam" id="PF00023">
    <property type="entry name" value="Ank"/>
    <property type="match status" value="1"/>
</dbReference>
<gene>
    <name evidence="4" type="ORF">V1264_007139</name>
</gene>
<evidence type="ECO:0000256" key="1">
    <source>
        <dbReference type="ARBA" id="ARBA00022737"/>
    </source>
</evidence>
<keyword evidence="1" id="KW-0677">Repeat</keyword>
<dbReference type="Proteomes" id="UP001374579">
    <property type="component" value="Unassembled WGS sequence"/>
</dbReference>
<keyword evidence="5" id="KW-1185">Reference proteome</keyword>
<dbReference type="EMBL" id="JBAMIC010000019">
    <property type="protein sequence ID" value="KAK7093373.1"/>
    <property type="molecule type" value="Genomic_DNA"/>
</dbReference>
<dbReference type="SUPFAM" id="SSF48403">
    <property type="entry name" value="Ankyrin repeat"/>
    <property type="match status" value="1"/>
</dbReference>
<dbReference type="PROSITE" id="PS50088">
    <property type="entry name" value="ANK_REPEAT"/>
    <property type="match status" value="2"/>
</dbReference>
<feature type="repeat" description="ANK" evidence="3">
    <location>
        <begin position="92"/>
        <end position="124"/>
    </location>
</feature>
<keyword evidence="2 3" id="KW-0040">ANK repeat</keyword>
<evidence type="ECO:0000313" key="5">
    <source>
        <dbReference type="Proteomes" id="UP001374579"/>
    </source>
</evidence>
<reference evidence="4 5" key="1">
    <citation type="submission" date="2024-02" db="EMBL/GenBank/DDBJ databases">
        <title>Chromosome-scale genome assembly of the rough periwinkle Littorina saxatilis.</title>
        <authorList>
            <person name="De Jode A."/>
            <person name="Faria R."/>
            <person name="Formenti G."/>
            <person name="Sims Y."/>
            <person name="Smith T.P."/>
            <person name="Tracey A."/>
            <person name="Wood J.M.D."/>
            <person name="Zagrodzka Z.B."/>
            <person name="Johannesson K."/>
            <person name="Butlin R.K."/>
            <person name="Leder E.H."/>
        </authorList>
    </citation>
    <scope>NUCLEOTIDE SEQUENCE [LARGE SCALE GENOMIC DNA]</scope>
    <source>
        <strain evidence="4">Snail1</strain>
        <tissue evidence="4">Muscle</tissue>
    </source>
</reference>
<comment type="caution">
    <text evidence="4">The sequence shown here is derived from an EMBL/GenBank/DDBJ whole genome shotgun (WGS) entry which is preliminary data.</text>
</comment>
<name>A0AAN9AU91_9CAEN</name>
<organism evidence="4 5">
    <name type="scientific">Littorina saxatilis</name>
    <dbReference type="NCBI Taxonomy" id="31220"/>
    <lineage>
        <taxon>Eukaryota</taxon>
        <taxon>Metazoa</taxon>
        <taxon>Spiralia</taxon>
        <taxon>Lophotrochozoa</taxon>
        <taxon>Mollusca</taxon>
        <taxon>Gastropoda</taxon>
        <taxon>Caenogastropoda</taxon>
        <taxon>Littorinimorpha</taxon>
        <taxon>Littorinoidea</taxon>
        <taxon>Littorinidae</taxon>
        <taxon>Littorina</taxon>
    </lineage>
</organism>
<dbReference type="Gene3D" id="1.25.40.20">
    <property type="entry name" value="Ankyrin repeat-containing domain"/>
    <property type="match status" value="1"/>
</dbReference>
<dbReference type="InterPro" id="IPR002110">
    <property type="entry name" value="Ankyrin_rpt"/>
</dbReference>
<dbReference type="SMART" id="SM00248">
    <property type="entry name" value="ANK"/>
    <property type="match status" value="3"/>
</dbReference>
<dbReference type="AlphaFoldDB" id="A0AAN9AU91"/>
<dbReference type="InterPro" id="IPR050745">
    <property type="entry name" value="Multifunctional_regulatory"/>
</dbReference>